<name>A0A3N4KTC8_9PEZI</name>
<feature type="compositionally biased region" description="Low complexity" evidence="1">
    <location>
        <begin position="136"/>
        <end position="154"/>
    </location>
</feature>
<dbReference type="AlphaFoldDB" id="A0A3N4KTC8"/>
<keyword evidence="3" id="KW-1185">Reference proteome</keyword>
<feature type="region of interest" description="Disordered" evidence="1">
    <location>
        <begin position="227"/>
        <end position="250"/>
    </location>
</feature>
<reference evidence="2 3" key="1">
    <citation type="journal article" date="2018" name="Nat. Ecol. Evol.">
        <title>Pezizomycetes genomes reveal the molecular basis of ectomycorrhizal truffle lifestyle.</title>
        <authorList>
            <person name="Murat C."/>
            <person name="Payen T."/>
            <person name="Noel B."/>
            <person name="Kuo A."/>
            <person name="Morin E."/>
            <person name="Chen J."/>
            <person name="Kohler A."/>
            <person name="Krizsan K."/>
            <person name="Balestrini R."/>
            <person name="Da Silva C."/>
            <person name="Montanini B."/>
            <person name="Hainaut M."/>
            <person name="Levati E."/>
            <person name="Barry K.W."/>
            <person name="Belfiori B."/>
            <person name="Cichocki N."/>
            <person name="Clum A."/>
            <person name="Dockter R.B."/>
            <person name="Fauchery L."/>
            <person name="Guy J."/>
            <person name="Iotti M."/>
            <person name="Le Tacon F."/>
            <person name="Lindquist E.A."/>
            <person name="Lipzen A."/>
            <person name="Malagnac F."/>
            <person name="Mello A."/>
            <person name="Molinier V."/>
            <person name="Miyauchi S."/>
            <person name="Poulain J."/>
            <person name="Riccioni C."/>
            <person name="Rubini A."/>
            <person name="Sitrit Y."/>
            <person name="Splivallo R."/>
            <person name="Traeger S."/>
            <person name="Wang M."/>
            <person name="Zifcakova L."/>
            <person name="Wipf D."/>
            <person name="Zambonelli A."/>
            <person name="Paolocci F."/>
            <person name="Nowrousian M."/>
            <person name="Ottonello S."/>
            <person name="Baldrian P."/>
            <person name="Spatafora J.W."/>
            <person name="Henrissat B."/>
            <person name="Nagy L.G."/>
            <person name="Aury J.M."/>
            <person name="Wincker P."/>
            <person name="Grigoriev I.V."/>
            <person name="Bonfante P."/>
            <person name="Martin F.M."/>
        </authorList>
    </citation>
    <scope>NUCLEOTIDE SEQUENCE [LARGE SCALE GENOMIC DNA]</scope>
    <source>
        <strain evidence="2 3">CCBAS932</strain>
    </source>
</reference>
<sequence>MTTPRVFTYHCAYCSNLFLASTHDFSALPKRKDPGLDHAIIVPLPPPPKSEDESDSSSSEESSSDEEDEPEEQAKPVEAKPAEAKPTKEPEAPIAERAGKEVAEEARPAAPAIPQEKADVEMKEAPTAQPSEKATEAATTTPAAATSPAPATSMAPPPAPSTTLTADSAPAATPTLQTREKDDYTLILSLTKDRTAQIITREDGFEKRWIWRCGRCRIISGYQLDDAHFDPPGPTGASETMDEKEKKRSDRKRKRYLYILPGAVLPTEELGRELKEKEVDVLGGDIVV</sequence>
<gene>
    <name evidence="2" type="ORF">P167DRAFT_608291</name>
</gene>
<dbReference type="EMBL" id="ML119156">
    <property type="protein sequence ID" value="RPB09015.1"/>
    <property type="molecule type" value="Genomic_DNA"/>
</dbReference>
<evidence type="ECO:0000256" key="1">
    <source>
        <dbReference type="SAM" id="MobiDB-lite"/>
    </source>
</evidence>
<feature type="region of interest" description="Disordered" evidence="1">
    <location>
        <begin position="32"/>
        <end position="178"/>
    </location>
</feature>
<feature type="compositionally biased region" description="Basic and acidic residues" evidence="1">
    <location>
        <begin position="97"/>
        <end position="107"/>
    </location>
</feature>
<organism evidence="2 3">
    <name type="scientific">Morchella conica CCBAS932</name>
    <dbReference type="NCBI Taxonomy" id="1392247"/>
    <lineage>
        <taxon>Eukaryota</taxon>
        <taxon>Fungi</taxon>
        <taxon>Dikarya</taxon>
        <taxon>Ascomycota</taxon>
        <taxon>Pezizomycotina</taxon>
        <taxon>Pezizomycetes</taxon>
        <taxon>Pezizales</taxon>
        <taxon>Morchellaceae</taxon>
        <taxon>Morchella</taxon>
    </lineage>
</organism>
<accession>A0A3N4KTC8</accession>
<dbReference type="OrthoDB" id="418131at2759"/>
<evidence type="ECO:0000313" key="2">
    <source>
        <dbReference type="EMBL" id="RPB09015.1"/>
    </source>
</evidence>
<dbReference type="STRING" id="1392247.A0A3N4KTC8"/>
<dbReference type="InParanoid" id="A0A3N4KTC8"/>
<protein>
    <submittedName>
        <fullName evidence="2">Uncharacterized protein</fullName>
    </submittedName>
</protein>
<feature type="compositionally biased region" description="Low complexity" evidence="1">
    <location>
        <begin position="161"/>
        <end position="175"/>
    </location>
</feature>
<proteinExistence type="predicted"/>
<evidence type="ECO:0000313" key="3">
    <source>
        <dbReference type="Proteomes" id="UP000277580"/>
    </source>
</evidence>
<feature type="compositionally biased region" description="Basic and acidic residues" evidence="1">
    <location>
        <begin position="72"/>
        <end position="91"/>
    </location>
</feature>
<dbReference type="Proteomes" id="UP000277580">
    <property type="component" value="Unassembled WGS sequence"/>
</dbReference>
<feature type="compositionally biased region" description="Acidic residues" evidence="1">
    <location>
        <begin position="62"/>
        <end position="71"/>
    </location>
</feature>